<reference evidence="1" key="1">
    <citation type="journal article" date="2023" name="Mol. Phylogenet. Evol.">
        <title>Genome-scale phylogeny and comparative genomics of the fungal order Sordariales.</title>
        <authorList>
            <person name="Hensen N."/>
            <person name="Bonometti L."/>
            <person name="Westerberg I."/>
            <person name="Brannstrom I.O."/>
            <person name="Guillou S."/>
            <person name="Cros-Aarteil S."/>
            <person name="Calhoun S."/>
            <person name="Haridas S."/>
            <person name="Kuo A."/>
            <person name="Mondo S."/>
            <person name="Pangilinan J."/>
            <person name="Riley R."/>
            <person name="LaButti K."/>
            <person name="Andreopoulos B."/>
            <person name="Lipzen A."/>
            <person name="Chen C."/>
            <person name="Yan M."/>
            <person name="Daum C."/>
            <person name="Ng V."/>
            <person name="Clum A."/>
            <person name="Steindorff A."/>
            <person name="Ohm R.A."/>
            <person name="Martin F."/>
            <person name="Silar P."/>
            <person name="Natvig D.O."/>
            <person name="Lalanne C."/>
            <person name="Gautier V."/>
            <person name="Ament-Velasquez S.L."/>
            <person name="Kruys A."/>
            <person name="Hutchinson M.I."/>
            <person name="Powell A.J."/>
            <person name="Barry K."/>
            <person name="Miller A.N."/>
            <person name="Grigoriev I.V."/>
            <person name="Debuchy R."/>
            <person name="Gladieux P."/>
            <person name="Hiltunen Thoren M."/>
            <person name="Johannesson H."/>
        </authorList>
    </citation>
    <scope>NUCLEOTIDE SEQUENCE</scope>
    <source>
        <strain evidence="1">CBS 955.72</strain>
    </source>
</reference>
<dbReference type="EMBL" id="JAUIQD010000001">
    <property type="protein sequence ID" value="KAK3363181.1"/>
    <property type="molecule type" value="Genomic_DNA"/>
</dbReference>
<name>A0AAJ0MJW1_9PEZI</name>
<dbReference type="AlphaFoldDB" id="A0AAJ0MJW1"/>
<reference evidence="1" key="2">
    <citation type="submission" date="2023-06" db="EMBL/GenBank/DDBJ databases">
        <authorList>
            <consortium name="Lawrence Berkeley National Laboratory"/>
            <person name="Haridas S."/>
            <person name="Hensen N."/>
            <person name="Bonometti L."/>
            <person name="Westerberg I."/>
            <person name="Brannstrom I.O."/>
            <person name="Guillou S."/>
            <person name="Cros-Aarteil S."/>
            <person name="Calhoun S."/>
            <person name="Kuo A."/>
            <person name="Mondo S."/>
            <person name="Pangilinan J."/>
            <person name="Riley R."/>
            <person name="Labutti K."/>
            <person name="Andreopoulos B."/>
            <person name="Lipzen A."/>
            <person name="Chen C."/>
            <person name="Yanf M."/>
            <person name="Daum C."/>
            <person name="Ng V."/>
            <person name="Clum A."/>
            <person name="Steindorff A."/>
            <person name="Ohm R."/>
            <person name="Martin F."/>
            <person name="Silar P."/>
            <person name="Natvig D."/>
            <person name="Lalanne C."/>
            <person name="Gautier V."/>
            <person name="Ament-Velasquez S.L."/>
            <person name="Kruys A."/>
            <person name="Hutchinson M.I."/>
            <person name="Powell A.J."/>
            <person name="Barry K."/>
            <person name="Miller A.N."/>
            <person name="Grigoriev I.V."/>
            <person name="Debuchy R."/>
            <person name="Gladieux P."/>
            <person name="Thoren M.H."/>
            <person name="Johannesson H."/>
        </authorList>
    </citation>
    <scope>NUCLEOTIDE SEQUENCE</scope>
    <source>
        <strain evidence="1">CBS 955.72</strain>
    </source>
</reference>
<keyword evidence="2" id="KW-1185">Reference proteome</keyword>
<evidence type="ECO:0000313" key="1">
    <source>
        <dbReference type="EMBL" id="KAK3363181.1"/>
    </source>
</evidence>
<protein>
    <recommendedName>
        <fullName evidence="3">BED-type domain-containing protein</fullName>
    </recommendedName>
</protein>
<gene>
    <name evidence="1" type="ORF">B0T25DRAFT_526541</name>
</gene>
<evidence type="ECO:0000313" key="2">
    <source>
        <dbReference type="Proteomes" id="UP001275084"/>
    </source>
</evidence>
<organism evidence="1 2">
    <name type="scientific">Lasiosphaeria hispida</name>
    <dbReference type="NCBI Taxonomy" id="260671"/>
    <lineage>
        <taxon>Eukaryota</taxon>
        <taxon>Fungi</taxon>
        <taxon>Dikarya</taxon>
        <taxon>Ascomycota</taxon>
        <taxon>Pezizomycotina</taxon>
        <taxon>Sordariomycetes</taxon>
        <taxon>Sordariomycetidae</taxon>
        <taxon>Sordariales</taxon>
        <taxon>Lasiosphaeriaceae</taxon>
        <taxon>Lasiosphaeria</taxon>
    </lineage>
</organism>
<dbReference type="Proteomes" id="UP001275084">
    <property type="component" value="Unassembled WGS sequence"/>
</dbReference>
<accession>A0AAJ0MJW1</accession>
<proteinExistence type="predicted"/>
<evidence type="ECO:0008006" key="3">
    <source>
        <dbReference type="Google" id="ProtNLM"/>
    </source>
</evidence>
<dbReference type="Gene3D" id="3.30.160.60">
    <property type="entry name" value="Classic Zinc Finger"/>
    <property type="match status" value="1"/>
</dbReference>
<comment type="caution">
    <text evidence="1">The sequence shown here is derived from an EMBL/GenBank/DDBJ whole genome shotgun (WGS) entry which is preliminary data.</text>
</comment>
<sequence length="120" mass="13644">MASVNDPKEGSVISRDTITTTASFALKDHVHEPQQSEPTYKGKNRLFYCSYCSWSSQSTTNTRQHIHRKHNIVLEKSIHTAKLIGLTTELESAILNLRRKILGEMYLITKFNILGILLTL</sequence>